<evidence type="ECO:0000313" key="2">
    <source>
        <dbReference type="Proteomes" id="UP000220006"/>
    </source>
</evidence>
<dbReference type="AlphaFoldDB" id="A0A2A7I0C0"/>
<dbReference type="RefSeq" id="WP_097903100.1">
    <property type="nucleotide sequence ID" value="NZ_NVLK01000012.1"/>
</dbReference>
<evidence type="ECO:0000313" key="1">
    <source>
        <dbReference type="EMBL" id="PEC22772.1"/>
    </source>
</evidence>
<accession>A0A2A7I0C0</accession>
<organism evidence="1 2">
    <name type="scientific">Bacillus cereus</name>
    <dbReference type="NCBI Taxonomy" id="1396"/>
    <lineage>
        <taxon>Bacteria</taxon>
        <taxon>Bacillati</taxon>
        <taxon>Bacillota</taxon>
        <taxon>Bacilli</taxon>
        <taxon>Bacillales</taxon>
        <taxon>Bacillaceae</taxon>
        <taxon>Bacillus</taxon>
        <taxon>Bacillus cereus group</taxon>
    </lineage>
</organism>
<protein>
    <submittedName>
        <fullName evidence="1">Uncharacterized protein</fullName>
    </submittedName>
</protein>
<proteinExistence type="predicted"/>
<gene>
    <name evidence="1" type="ORF">COM96_06490</name>
</gene>
<comment type="caution">
    <text evidence="1">The sequence shown here is derived from an EMBL/GenBank/DDBJ whole genome shotgun (WGS) entry which is preliminary data.</text>
</comment>
<sequence length="66" mass="7715">MVPWNERIYAMYQGDEFITEGTILEVSVATNKSLDWLRCMLAPSYEKVCGNSTKRLRLIRLDDDEE</sequence>
<dbReference type="EMBL" id="NVLK01000012">
    <property type="protein sequence ID" value="PEC22772.1"/>
    <property type="molecule type" value="Genomic_DNA"/>
</dbReference>
<dbReference type="Proteomes" id="UP000220006">
    <property type="component" value="Unassembled WGS sequence"/>
</dbReference>
<reference evidence="1 2" key="1">
    <citation type="submission" date="2017-09" db="EMBL/GenBank/DDBJ databases">
        <title>Large-scale bioinformatics analysis of Bacillus genomes uncovers conserved roles of natural products in bacterial physiology.</title>
        <authorList>
            <consortium name="Agbiome Team Llc"/>
            <person name="Bleich R.M."/>
            <person name="Grubbs K.J."/>
            <person name="Santa Maria K.C."/>
            <person name="Allen S.E."/>
            <person name="Farag S."/>
            <person name="Shank E.A."/>
            <person name="Bowers A."/>
        </authorList>
    </citation>
    <scope>NUCLEOTIDE SEQUENCE [LARGE SCALE GENOMIC DNA]</scope>
    <source>
        <strain evidence="1 2">AFS096845</strain>
    </source>
</reference>
<name>A0A2A7I0C0_BACCE</name>